<feature type="transmembrane region" description="Helical" evidence="5">
    <location>
        <begin position="192"/>
        <end position="210"/>
    </location>
</feature>
<protein>
    <submittedName>
        <fullName evidence="8">Protein lifeguard 4-like</fullName>
    </submittedName>
</protein>
<dbReference type="GO" id="GO:0043066">
    <property type="term" value="P:negative regulation of apoptotic process"/>
    <property type="evidence" value="ECO:0007669"/>
    <property type="project" value="TreeGrafter"/>
</dbReference>
<name>A0A6P7GZK2_DIAVI</name>
<evidence type="ECO:0000313" key="6">
    <source>
        <dbReference type="EnsemblMetazoa" id="XP_050511720.1"/>
    </source>
</evidence>
<dbReference type="InterPro" id="IPR006214">
    <property type="entry name" value="Bax_inhibitor_1-related"/>
</dbReference>
<evidence type="ECO:0000313" key="7">
    <source>
        <dbReference type="Proteomes" id="UP001652700"/>
    </source>
</evidence>
<dbReference type="PANTHER" id="PTHR23291:SF50">
    <property type="entry name" value="PROTEIN LIFEGUARD 4"/>
    <property type="match status" value="1"/>
</dbReference>
<feature type="transmembrane region" description="Helical" evidence="5">
    <location>
        <begin position="137"/>
        <end position="155"/>
    </location>
</feature>
<keyword evidence="4 5" id="KW-0472">Membrane</keyword>
<evidence type="ECO:0000313" key="8">
    <source>
        <dbReference type="RefSeq" id="XP_028155171.1"/>
    </source>
</evidence>
<gene>
    <name evidence="8" type="primary">LOC114348916</name>
</gene>
<feature type="transmembrane region" description="Helical" evidence="5">
    <location>
        <begin position="84"/>
        <end position="101"/>
    </location>
</feature>
<feature type="transmembrane region" description="Helical" evidence="5">
    <location>
        <begin position="167"/>
        <end position="186"/>
    </location>
</feature>
<keyword evidence="7" id="KW-1185">Reference proteome</keyword>
<evidence type="ECO:0000256" key="1">
    <source>
        <dbReference type="ARBA" id="ARBA00004141"/>
    </source>
</evidence>
<accession>A0A6P7GZK2</accession>
<comment type="similarity">
    <text evidence="5">Belongs to the BI1 family.</text>
</comment>
<evidence type="ECO:0000256" key="3">
    <source>
        <dbReference type="ARBA" id="ARBA00022989"/>
    </source>
</evidence>
<reference evidence="6" key="2">
    <citation type="submission" date="2025-05" db="UniProtKB">
        <authorList>
            <consortium name="EnsemblMetazoa"/>
        </authorList>
    </citation>
    <scope>IDENTIFICATION</scope>
</reference>
<feature type="transmembrane region" description="Helical" evidence="5">
    <location>
        <begin position="110"/>
        <end position="131"/>
    </location>
</feature>
<organism evidence="8">
    <name type="scientific">Diabrotica virgifera virgifera</name>
    <name type="common">western corn rootworm</name>
    <dbReference type="NCBI Taxonomy" id="50390"/>
    <lineage>
        <taxon>Eukaryota</taxon>
        <taxon>Metazoa</taxon>
        <taxon>Ecdysozoa</taxon>
        <taxon>Arthropoda</taxon>
        <taxon>Hexapoda</taxon>
        <taxon>Insecta</taxon>
        <taxon>Pterygota</taxon>
        <taxon>Neoptera</taxon>
        <taxon>Endopterygota</taxon>
        <taxon>Coleoptera</taxon>
        <taxon>Polyphaga</taxon>
        <taxon>Cucujiformia</taxon>
        <taxon>Chrysomeloidea</taxon>
        <taxon>Chrysomelidae</taxon>
        <taxon>Galerucinae</taxon>
        <taxon>Diabroticina</taxon>
        <taxon>Diabroticites</taxon>
        <taxon>Diabrotica</taxon>
    </lineage>
</organism>
<keyword evidence="2 5" id="KW-0812">Transmembrane</keyword>
<comment type="subcellular location">
    <subcellularLocation>
        <location evidence="1">Membrane</location>
        <topology evidence="1">Multi-pass membrane protein</topology>
    </subcellularLocation>
</comment>
<dbReference type="Proteomes" id="UP001652700">
    <property type="component" value="Unplaced"/>
</dbReference>
<dbReference type="OrthoDB" id="7933078at2759"/>
<dbReference type="Pfam" id="PF01027">
    <property type="entry name" value="Bax1-I"/>
    <property type="match status" value="1"/>
</dbReference>
<dbReference type="GO" id="GO:0016020">
    <property type="term" value="C:membrane"/>
    <property type="evidence" value="ECO:0007669"/>
    <property type="project" value="UniProtKB-SubCell"/>
</dbReference>
<dbReference type="RefSeq" id="XP_028155171.1">
    <property type="nucleotide sequence ID" value="XM_028299370.1"/>
</dbReference>
<evidence type="ECO:0000256" key="4">
    <source>
        <dbReference type="ARBA" id="ARBA00023136"/>
    </source>
</evidence>
<feature type="transmembrane region" description="Helical" evidence="5">
    <location>
        <begin position="222"/>
        <end position="244"/>
    </location>
</feature>
<reference evidence="8" key="1">
    <citation type="submission" date="2025-04" db="UniProtKB">
        <authorList>
            <consortium name="RefSeq"/>
        </authorList>
    </citation>
    <scope>IDENTIFICATION</scope>
    <source>
        <tissue evidence="8">Whole insect</tissue>
    </source>
</reference>
<evidence type="ECO:0000256" key="5">
    <source>
        <dbReference type="RuleBase" id="RU004379"/>
    </source>
</evidence>
<dbReference type="EnsemblMetazoa" id="XM_050655763.1">
    <property type="protein sequence ID" value="XP_050511720.1"/>
    <property type="gene ID" value="LOC126887863"/>
</dbReference>
<dbReference type="InParanoid" id="A0A6P7GZK2"/>
<feature type="transmembrane region" description="Helical" evidence="5">
    <location>
        <begin position="50"/>
        <end position="72"/>
    </location>
</feature>
<dbReference type="PANTHER" id="PTHR23291">
    <property type="entry name" value="BAX INHIBITOR-RELATED"/>
    <property type="match status" value="1"/>
</dbReference>
<dbReference type="AlphaFoldDB" id="A0A6P7GZK2"/>
<sequence>MSQTVSLILNEDVEHGGKEYDEDDIENDFAYRNNVLNATKQIRLAFIRKVYGLLSMQILLTFIIASICLFTPPIKSFVHTNDWMMMFSFIASIALLVPLHIKRKESPTNFILLIAFTVVQAYTIGVIVTFYSKVVVLQALVLTLVVLVALTAFTFQTKRDFSATHSALFAGLCILIVGGFMQIFIQSSILELGIGLGGAFLFCLFIVVDTQMIMKTLSPEEYILATINLYMDIINLFVYILRILQELNRQ</sequence>
<keyword evidence="3 5" id="KW-1133">Transmembrane helix</keyword>
<proteinExistence type="inferred from homology"/>
<evidence type="ECO:0000256" key="2">
    <source>
        <dbReference type="ARBA" id="ARBA00022692"/>
    </source>
</evidence>